<gene>
    <name evidence="7" type="ORF">AA0117_g6796</name>
</gene>
<dbReference type="Gene3D" id="1.20.1720.10">
    <property type="entry name" value="Multidrug resistance protein D"/>
    <property type="match status" value="1"/>
</dbReference>
<feature type="transmembrane region" description="Helical" evidence="5">
    <location>
        <begin position="176"/>
        <end position="203"/>
    </location>
</feature>
<feature type="transmembrane region" description="Helical" evidence="5">
    <location>
        <begin position="223"/>
        <end position="244"/>
    </location>
</feature>
<dbReference type="AlphaFoldDB" id="A0A4Q4NG52"/>
<dbReference type="Proteomes" id="UP000291422">
    <property type="component" value="Unassembled WGS sequence"/>
</dbReference>
<dbReference type="GO" id="GO:0005886">
    <property type="term" value="C:plasma membrane"/>
    <property type="evidence" value="ECO:0007669"/>
    <property type="project" value="TreeGrafter"/>
</dbReference>
<feature type="transmembrane region" description="Helical" evidence="5">
    <location>
        <begin position="264"/>
        <end position="285"/>
    </location>
</feature>
<evidence type="ECO:0000256" key="1">
    <source>
        <dbReference type="ARBA" id="ARBA00004141"/>
    </source>
</evidence>
<dbReference type="Pfam" id="PF07690">
    <property type="entry name" value="MFS_1"/>
    <property type="match status" value="1"/>
</dbReference>
<feature type="transmembrane region" description="Helical" evidence="5">
    <location>
        <begin position="478"/>
        <end position="496"/>
    </location>
</feature>
<protein>
    <recommendedName>
        <fullName evidence="6">Major facilitator superfamily (MFS) profile domain-containing protein</fullName>
    </recommendedName>
</protein>
<sequence length="568" mass="62287">MSSTSRDDIVMDTSSVEKAFTDTSSPNEAETVATADESKYITGIKLYLINTCLTVSIFLVTLESTIISTAIVDITDELGGYEKSSWLFTAYMLTYCSLQMIWAKLSDIAGRKYTLIAALLIFTLFSALCGASQTLIQLIMFRWCQGIGGCGVYALTQLLFMEIVPKRKFPQYMAGVSMVLALSLITGPLLGGGITLHGSWRWIFLLKYVSFLKELIEPTDIMISVPVGVLTAISLCFTLPRTLFNEPAAQQKHPIFSKHTLRRLDFLGATLMLGTLVLLATGLQQASLDYAWSSNKVLPLLVASAPFAIAFFTWQWYATQHRTNPEPVFPWRFCQSRIQLGMIINTYLSGTVMFVCIAQIPQRYITVNGLSPLAAAVRLLTYGAFVPFGSGVAGALMGKPRIPPCWIILAGSLMEVLGITLLAWIDTSSHIDASQYAYQIIAGTGTGLVNSGLIMLVPYAMEKRDLAVGSAATSQFRTLGGLVGIAIVTSISTPYIRSHLTDILPLELAESLLERTELVQHLSPETLERVRMLFGEAYNLQVKVLIGFAVAKVPVTGLMWTNLRVESK</sequence>
<dbReference type="PANTHER" id="PTHR23501:SF43">
    <property type="entry name" value="MULTIDRUG TRANSPORTER, PUTATIVE (AFU_ORTHOLOGUE AFUA_6G03040)-RELATED"/>
    <property type="match status" value="1"/>
</dbReference>
<feature type="transmembrane region" description="Helical" evidence="5">
    <location>
        <begin position="437"/>
        <end position="457"/>
    </location>
</feature>
<dbReference type="InterPro" id="IPR011701">
    <property type="entry name" value="MFS"/>
</dbReference>
<feature type="transmembrane region" description="Helical" evidence="5">
    <location>
        <begin position="146"/>
        <end position="164"/>
    </location>
</feature>
<proteinExistence type="predicted"/>
<feature type="transmembrane region" description="Helical" evidence="5">
    <location>
        <begin position="84"/>
        <end position="103"/>
    </location>
</feature>
<feature type="transmembrane region" description="Helical" evidence="5">
    <location>
        <begin position="380"/>
        <end position="398"/>
    </location>
</feature>
<accession>A0A4Q4NG52</accession>
<comment type="caution">
    <text evidence="7">The sequence shown here is derived from an EMBL/GenBank/DDBJ whole genome shotgun (WGS) entry which is preliminary data.</text>
</comment>
<dbReference type="SUPFAM" id="SSF103473">
    <property type="entry name" value="MFS general substrate transporter"/>
    <property type="match status" value="1"/>
</dbReference>
<evidence type="ECO:0000259" key="6">
    <source>
        <dbReference type="PROSITE" id="PS50850"/>
    </source>
</evidence>
<keyword evidence="2 5" id="KW-0812">Transmembrane</keyword>
<evidence type="ECO:0000256" key="4">
    <source>
        <dbReference type="ARBA" id="ARBA00023136"/>
    </source>
</evidence>
<dbReference type="PANTHER" id="PTHR23501">
    <property type="entry name" value="MAJOR FACILITATOR SUPERFAMILY"/>
    <property type="match status" value="1"/>
</dbReference>
<evidence type="ECO:0000256" key="2">
    <source>
        <dbReference type="ARBA" id="ARBA00022692"/>
    </source>
</evidence>
<organism evidence="7 8">
    <name type="scientific">Alternaria alternata</name>
    <name type="common">Alternaria rot fungus</name>
    <name type="synonym">Torula alternata</name>
    <dbReference type="NCBI Taxonomy" id="5599"/>
    <lineage>
        <taxon>Eukaryota</taxon>
        <taxon>Fungi</taxon>
        <taxon>Dikarya</taxon>
        <taxon>Ascomycota</taxon>
        <taxon>Pezizomycotina</taxon>
        <taxon>Dothideomycetes</taxon>
        <taxon>Pleosporomycetidae</taxon>
        <taxon>Pleosporales</taxon>
        <taxon>Pleosporineae</taxon>
        <taxon>Pleosporaceae</taxon>
        <taxon>Alternaria</taxon>
        <taxon>Alternaria sect. Alternaria</taxon>
        <taxon>Alternaria alternata complex</taxon>
    </lineage>
</organism>
<evidence type="ECO:0000256" key="3">
    <source>
        <dbReference type="ARBA" id="ARBA00022989"/>
    </source>
</evidence>
<feature type="transmembrane region" description="Helical" evidence="5">
    <location>
        <begin position="405"/>
        <end position="425"/>
    </location>
</feature>
<feature type="transmembrane region" description="Helical" evidence="5">
    <location>
        <begin position="115"/>
        <end position="140"/>
    </location>
</feature>
<feature type="transmembrane region" description="Helical" evidence="5">
    <location>
        <begin position="47"/>
        <end position="72"/>
    </location>
</feature>
<evidence type="ECO:0000313" key="8">
    <source>
        <dbReference type="Proteomes" id="UP000291422"/>
    </source>
</evidence>
<reference evidence="8" key="1">
    <citation type="journal article" date="2019" name="bioRxiv">
        <title>Genomics, evolutionary history and diagnostics of the Alternaria alternata species group including apple and Asian pear pathotypes.</title>
        <authorList>
            <person name="Armitage A.D."/>
            <person name="Cockerton H.M."/>
            <person name="Sreenivasaprasad S."/>
            <person name="Woodhall J.W."/>
            <person name="Lane C.R."/>
            <person name="Harrison R.J."/>
            <person name="Clarkson J.P."/>
        </authorList>
    </citation>
    <scope>NUCLEOTIDE SEQUENCE [LARGE SCALE GENOMIC DNA]</scope>
    <source>
        <strain evidence="8">FERA 1177</strain>
    </source>
</reference>
<feature type="domain" description="Major facilitator superfamily (MFS) profile" evidence="6">
    <location>
        <begin position="49"/>
        <end position="517"/>
    </location>
</feature>
<dbReference type="InterPro" id="IPR036259">
    <property type="entry name" value="MFS_trans_sf"/>
</dbReference>
<keyword evidence="4 5" id="KW-0472">Membrane</keyword>
<dbReference type="PROSITE" id="PS50850">
    <property type="entry name" value="MFS"/>
    <property type="match status" value="1"/>
</dbReference>
<keyword evidence="3 5" id="KW-1133">Transmembrane helix</keyword>
<dbReference type="GO" id="GO:0022857">
    <property type="term" value="F:transmembrane transporter activity"/>
    <property type="evidence" value="ECO:0007669"/>
    <property type="project" value="InterPro"/>
</dbReference>
<dbReference type="VEuPathDB" id="FungiDB:CC77DRAFT_430591"/>
<feature type="transmembrane region" description="Helical" evidence="5">
    <location>
        <begin position="297"/>
        <end position="317"/>
    </location>
</feature>
<feature type="transmembrane region" description="Helical" evidence="5">
    <location>
        <begin position="338"/>
        <end position="360"/>
    </location>
</feature>
<dbReference type="InterPro" id="IPR020846">
    <property type="entry name" value="MFS_dom"/>
</dbReference>
<dbReference type="EMBL" id="PDXD01000016">
    <property type="protein sequence ID" value="RYN74932.1"/>
    <property type="molecule type" value="Genomic_DNA"/>
</dbReference>
<evidence type="ECO:0000313" key="7">
    <source>
        <dbReference type="EMBL" id="RYN74932.1"/>
    </source>
</evidence>
<comment type="subcellular location">
    <subcellularLocation>
        <location evidence="1">Membrane</location>
        <topology evidence="1">Multi-pass membrane protein</topology>
    </subcellularLocation>
</comment>
<name>A0A4Q4NG52_ALTAL</name>
<evidence type="ECO:0000256" key="5">
    <source>
        <dbReference type="SAM" id="Phobius"/>
    </source>
</evidence>